<dbReference type="PROSITE" id="PS00070">
    <property type="entry name" value="ALDEHYDE_DEHYDR_CYS"/>
    <property type="match status" value="1"/>
</dbReference>
<organism evidence="4 5">
    <name type="scientific">Sandaracinus amylolyticus</name>
    <dbReference type="NCBI Taxonomy" id="927083"/>
    <lineage>
        <taxon>Bacteria</taxon>
        <taxon>Pseudomonadati</taxon>
        <taxon>Myxococcota</taxon>
        <taxon>Polyangia</taxon>
        <taxon>Polyangiales</taxon>
        <taxon>Sandaracinaceae</taxon>
        <taxon>Sandaracinus</taxon>
    </lineage>
</organism>
<evidence type="ECO:0000313" key="4">
    <source>
        <dbReference type="EMBL" id="AKF09433.1"/>
    </source>
</evidence>
<gene>
    <name evidence="4" type="ORF">DB32_006582</name>
</gene>
<dbReference type="STRING" id="927083.DB32_006582"/>
<dbReference type="GO" id="GO:0016491">
    <property type="term" value="F:oxidoreductase activity"/>
    <property type="evidence" value="ECO:0007669"/>
    <property type="project" value="UniProtKB-KW"/>
</dbReference>
<evidence type="ECO:0000256" key="2">
    <source>
        <dbReference type="SAM" id="MobiDB-lite"/>
    </source>
</evidence>
<keyword evidence="5" id="KW-1185">Reference proteome</keyword>
<feature type="region of interest" description="Disordered" evidence="2">
    <location>
        <begin position="31"/>
        <end position="64"/>
    </location>
</feature>
<accession>A0A0F6W7R3</accession>
<sequence length="841" mass="82260">MLRRVPRSIVPALAALLAIAIASPGCGGGGDPGGADAGMDGALPRQDGGSLDGGHVADPPDSGDPDAGCTGTTCGEACVDVQTDVHHCGGCDVDCTALPGVDGDAVQCVEGACVLDGACEPGLGDCSDEPGCETDVTTAEHCGTCGTVCAEPTPLCASTDEGASCVSGCEGATPTRCDSSCVDTTTDELHCGECGTACPVPDNGAPSCVDSACSVACDTGYHACGDERCAADDDVTSCGASCETCVVPPNAAATCIDGACGFVCLPSFADCDGEASNGCEIDTRTDAAHCGACDDACTVANGTPACVDGACTIGACDPLFDDCNAMPEDGCEVDIGTTVSDCGACGDVCTTEHATAACVGGACSVGTCDATYGDCNTLPTDGCEVDLDTTVDHCGTCGNVCSLANATPSCVGGACAVAGCDPGFADCDSAPGNGCEIDTRTTLEHCGGCGDVCEIANGSEACVNGACAVAACDPGFGDCDGNAENGCETNVLTSVTSCGSCGNACDLPNAVEVCVNGGCAIGACEPGFMDCDGLPTNGCETNTQSSVDHCGGCGNVCDLANAGEVCVAGSCQIAVCTPGFGNCDGQASTGCETSTQTSLAHCGGCNNSCSVANGAPGCTNGTCTVLGCNPGFADCDGAAGTGCERNLTSDPQHCGTCGRSCATQCVGNVVATSCGGGNCAITACAPGFQNVDGACSNGCECPVSTASQACGAPTALGVLNLAQSFNTSANIAIAGTELWYTVGFAGNTSAAYHPRIRFTSNPGDQFRFDVRTNCSGVALSCGNEGGVSNGVTDWETFVGTGTPGYYNPIPPVGNNGTVLVRVYRRAGLPVSCAQFTLVISN</sequence>
<protein>
    <submittedName>
        <fullName evidence="4">Tryptophan synthase alpha chain</fullName>
    </submittedName>
</protein>
<dbReference type="KEGG" id="samy:DB32_006582"/>
<dbReference type="InterPro" id="IPR016160">
    <property type="entry name" value="Ald_DH_CS_CYS"/>
</dbReference>
<evidence type="ECO:0000256" key="3">
    <source>
        <dbReference type="SAM" id="SignalP"/>
    </source>
</evidence>
<keyword evidence="1" id="KW-0560">Oxidoreductase</keyword>
<dbReference type="AlphaFoldDB" id="A0A0F6W7R3"/>
<dbReference type="RefSeq" id="WP_053236477.1">
    <property type="nucleotide sequence ID" value="NZ_CP011125.1"/>
</dbReference>
<feature type="chain" id="PRO_5002511649" evidence="3">
    <location>
        <begin position="28"/>
        <end position="841"/>
    </location>
</feature>
<name>A0A0F6W7R3_9BACT</name>
<keyword evidence="3" id="KW-0732">Signal</keyword>
<evidence type="ECO:0000256" key="1">
    <source>
        <dbReference type="ARBA" id="ARBA00023002"/>
    </source>
</evidence>
<proteinExistence type="predicted"/>
<dbReference type="EMBL" id="CP011125">
    <property type="protein sequence ID" value="AKF09433.1"/>
    <property type="molecule type" value="Genomic_DNA"/>
</dbReference>
<dbReference type="OrthoDB" id="5476861at2"/>
<evidence type="ECO:0000313" key="5">
    <source>
        <dbReference type="Proteomes" id="UP000034883"/>
    </source>
</evidence>
<reference evidence="4 5" key="1">
    <citation type="submission" date="2015-03" db="EMBL/GenBank/DDBJ databases">
        <title>Genome assembly of Sandaracinus amylolyticus DSM 53668.</title>
        <authorList>
            <person name="Sharma G."/>
            <person name="Subramanian S."/>
        </authorList>
    </citation>
    <scope>NUCLEOTIDE SEQUENCE [LARGE SCALE GENOMIC DNA]</scope>
    <source>
        <strain evidence="4 5">DSM 53668</strain>
    </source>
</reference>
<dbReference type="Proteomes" id="UP000034883">
    <property type="component" value="Chromosome"/>
</dbReference>
<feature type="signal peptide" evidence="3">
    <location>
        <begin position="1"/>
        <end position="27"/>
    </location>
</feature>